<gene>
    <name evidence="2" type="ORF">PEDI_40770</name>
</gene>
<keyword evidence="1" id="KW-0732">Signal</keyword>
<dbReference type="Proteomes" id="UP001310022">
    <property type="component" value="Unassembled WGS sequence"/>
</dbReference>
<evidence type="ECO:0000313" key="2">
    <source>
        <dbReference type="EMBL" id="GJM63525.1"/>
    </source>
</evidence>
<protein>
    <submittedName>
        <fullName evidence="2">Transcriptional regulator</fullName>
    </submittedName>
</protein>
<comment type="caution">
    <text evidence="2">The sequence shown here is derived from an EMBL/GenBank/DDBJ whole genome shotgun (WGS) entry which is preliminary data.</text>
</comment>
<name>A0AAN4W2X4_9BACT</name>
<dbReference type="AlphaFoldDB" id="A0AAN4W2X4"/>
<accession>A0AAN4W2X4</accession>
<evidence type="ECO:0000313" key="3">
    <source>
        <dbReference type="Proteomes" id="UP001310022"/>
    </source>
</evidence>
<feature type="signal peptide" evidence="1">
    <location>
        <begin position="1"/>
        <end position="21"/>
    </location>
</feature>
<keyword evidence="3" id="KW-1185">Reference proteome</keyword>
<sequence>MINKITALFFFFFAATSIVQAQNMNDYIEMVRADVQAERKAIMMANTNLSPEESEVFWPIYDEYHAKRKQAYSGRLEHLMEYIKTEGNISDEEALELIGNLEAKKKQIAKLDKAYHKSLQKSLSGARALQIIQLESYLDMILQAQVMANLPVAQP</sequence>
<dbReference type="RefSeq" id="WP_060689365.1">
    <property type="nucleotide sequence ID" value="NZ_BQKE01000003.1"/>
</dbReference>
<evidence type="ECO:0000256" key="1">
    <source>
        <dbReference type="SAM" id="SignalP"/>
    </source>
</evidence>
<organism evidence="2 3">
    <name type="scientific">Persicobacter diffluens</name>
    <dbReference type="NCBI Taxonomy" id="981"/>
    <lineage>
        <taxon>Bacteria</taxon>
        <taxon>Pseudomonadati</taxon>
        <taxon>Bacteroidota</taxon>
        <taxon>Cytophagia</taxon>
        <taxon>Cytophagales</taxon>
        <taxon>Persicobacteraceae</taxon>
        <taxon>Persicobacter</taxon>
    </lineage>
</organism>
<dbReference type="EMBL" id="BQKE01000003">
    <property type="protein sequence ID" value="GJM63525.1"/>
    <property type="molecule type" value="Genomic_DNA"/>
</dbReference>
<reference evidence="2 3" key="1">
    <citation type="submission" date="2021-12" db="EMBL/GenBank/DDBJ databases">
        <title>Genome sequencing of bacteria with rrn-lacking chromosome and rrn-plasmid.</title>
        <authorList>
            <person name="Anda M."/>
            <person name="Iwasaki W."/>
        </authorList>
    </citation>
    <scope>NUCLEOTIDE SEQUENCE [LARGE SCALE GENOMIC DNA]</scope>
    <source>
        <strain evidence="2 3">NBRC 15940</strain>
    </source>
</reference>
<feature type="chain" id="PRO_5043023957" evidence="1">
    <location>
        <begin position="22"/>
        <end position="155"/>
    </location>
</feature>
<proteinExistence type="predicted"/>